<dbReference type="RefSeq" id="WP_090082023.1">
    <property type="nucleotide sequence ID" value="NZ_FOQT01000005.1"/>
</dbReference>
<evidence type="ECO:0000313" key="2">
    <source>
        <dbReference type="EMBL" id="SFI50138.1"/>
    </source>
</evidence>
<accession>A0A1I3IQ90</accession>
<dbReference type="Proteomes" id="UP000198931">
    <property type="component" value="Unassembled WGS sequence"/>
</dbReference>
<protein>
    <submittedName>
        <fullName evidence="2">Uncharacterized protein</fullName>
    </submittedName>
</protein>
<sequence length="785" mass="88138">MITGTQNPVVGKEEIYQYSDGIDLFNSSNATYVWNIWKKKRDGVWINITKKPPKMGQKVSFKFGEKVLGEEFKLEVFKASPKMFSQEFEAKSVGEILVIPASSKIPKITKVELLYVDDTKGKTFSFMEKLRAKANCVGMFHQDVIFTLWEDDAKGSGHDSKNLFIDSKPGKVNSQGFAIAEFTLTKALMQKAMLGEADAKQLEFYVTVEYFKNNKHATNNVDVKNPFPQTQKPAAAKPSNPVKAKGSPAESKPASKKEEKGIMDTISDKWNELWDWGESKGTATKEKPPTVQKPIGKSTAMVKAVKKDDKKEDGTCPRCKIPVTAEQLKTIFPDADISILKETAEAYSKYMKDLNMNTCWNKAHFFAQAKIEAGTNLKLKTGEGFNYAVEALPAVPFKAFQAKDKNGHIIPNDLAFNYGRIDKNNLQLLQSKYNKSNLIFQAANSKLIANTAYSNRKDLGNNGGDDGWNYRGRGMVQLTGRVNYTNINTYSIKYLNIDILKEFEKVGTNMELAVLTSMGYLHRGGMPAKANGQSDENVISAIVGNDVFNKKGESLNHVPKQKAFNEITSKVFRVNDCIYGKKDETKKGDKNQYDIYVDTFEVKKITSKPDSDDYEYNVYMKGTKIKTYTLTKNRHNLLPFPETGTNWGRFGTRDKGGDNWINEKICAALLGFFYSLPNYNGYSKTLYFNDISASDGRNIGHAGHDLAGKDVDIRYPGSTSGGQTFWRDAMKAYKSEADIVIELENIISIGVKWKFTKNYAYKKGIKNTTGKATSVHQDHFHLGYR</sequence>
<organism evidence="2 3">
    <name type="scientific">Halpernia frigidisoli</name>
    <dbReference type="NCBI Taxonomy" id="1125876"/>
    <lineage>
        <taxon>Bacteria</taxon>
        <taxon>Pseudomonadati</taxon>
        <taxon>Bacteroidota</taxon>
        <taxon>Flavobacteriia</taxon>
        <taxon>Flavobacteriales</taxon>
        <taxon>Weeksellaceae</taxon>
        <taxon>Chryseobacterium group</taxon>
        <taxon>Halpernia</taxon>
    </lineage>
</organism>
<proteinExistence type="predicted"/>
<evidence type="ECO:0000313" key="3">
    <source>
        <dbReference type="Proteomes" id="UP000198931"/>
    </source>
</evidence>
<evidence type="ECO:0000256" key="1">
    <source>
        <dbReference type="SAM" id="MobiDB-lite"/>
    </source>
</evidence>
<dbReference type="EMBL" id="FOQT01000005">
    <property type="protein sequence ID" value="SFI50138.1"/>
    <property type="molecule type" value="Genomic_DNA"/>
</dbReference>
<keyword evidence="3" id="KW-1185">Reference proteome</keyword>
<reference evidence="2 3" key="1">
    <citation type="submission" date="2016-10" db="EMBL/GenBank/DDBJ databases">
        <authorList>
            <person name="de Groot N.N."/>
        </authorList>
    </citation>
    <scope>NUCLEOTIDE SEQUENCE [LARGE SCALE GENOMIC DNA]</scope>
    <source>
        <strain evidence="2 3">DSM 26000</strain>
    </source>
</reference>
<feature type="region of interest" description="Disordered" evidence="1">
    <location>
        <begin position="218"/>
        <end position="260"/>
    </location>
</feature>
<dbReference type="Gene3D" id="3.30.1380.10">
    <property type="match status" value="1"/>
</dbReference>
<dbReference type="InterPro" id="IPR009045">
    <property type="entry name" value="Zn_M74/Hedgehog-like"/>
</dbReference>
<dbReference type="STRING" id="1125876.SAMN05443292_2734"/>
<feature type="compositionally biased region" description="Low complexity" evidence="1">
    <location>
        <begin position="243"/>
        <end position="252"/>
    </location>
</feature>
<dbReference type="AlphaFoldDB" id="A0A1I3IQ90"/>
<dbReference type="InterPro" id="IPR023346">
    <property type="entry name" value="Lysozyme-like_dom_sf"/>
</dbReference>
<dbReference type="Gene3D" id="1.10.530.10">
    <property type="match status" value="1"/>
</dbReference>
<feature type="compositionally biased region" description="Polar residues" evidence="1">
    <location>
        <begin position="218"/>
        <end position="232"/>
    </location>
</feature>
<gene>
    <name evidence="2" type="ORF">SAMN05443292_2734</name>
</gene>
<dbReference type="SUPFAM" id="SSF53955">
    <property type="entry name" value="Lysozyme-like"/>
    <property type="match status" value="1"/>
</dbReference>
<name>A0A1I3IQ90_9FLAO</name>
<dbReference type="OrthoDB" id="961266at2"/>